<keyword evidence="3" id="KW-1185">Reference proteome</keyword>
<sequence>MHRIVPTGGGILEQEYRTSLLSALQQSAQHGQESSMDDSSSTSSQAAQLWEKGVARLKLVCDAALASGEDTAANSSDLAHIVRTLSSMQSPSSTDNKDGGGKERESNDRKPESTHASTSPYIARKVLATHTRGSPRAFRRRSILECVYIDPIRSLQKRVQRATAASTADILESLQATLMDNRRIANDKIVSRWLQTVPERKVDRKRMRVETVSAEMETGAEGPAQPQHVYKAERPEYPRIRKSMSTLSPDGLLPDTVYSAEDPVPPASQHISTARSTSEYTMTAGNESKENINSYAVDGHISKDAVQPLAPSMRKRKADVEAAPLSERSTVLCSTSANVGSAATPIKQHIANMVLQYPKTPEHTVIMIDDDDDFKLFEARRDECRTPSKTGSPVVIEIDDSDSEMAPCMYAVDLSTV</sequence>
<feature type="compositionally biased region" description="Polar residues" evidence="1">
    <location>
        <begin position="24"/>
        <end position="33"/>
    </location>
</feature>
<feature type="region of interest" description="Disordered" evidence="1">
    <location>
        <begin position="84"/>
        <end position="123"/>
    </location>
</feature>
<feature type="compositionally biased region" description="Polar residues" evidence="1">
    <location>
        <begin position="84"/>
        <end position="94"/>
    </location>
</feature>
<gene>
    <name evidence="2" type="ORF">THASP1DRAFT_24662</name>
</gene>
<proteinExistence type="predicted"/>
<evidence type="ECO:0000313" key="2">
    <source>
        <dbReference type="EMBL" id="RKP07124.1"/>
    </source>
</evidence>
<organism evidence="2 3">
    <name type="scientific">Thamnocephalis sphaerospora</name>
    <dbReference type="NCBI Taxonomy" id="78915"/>
    <lineage>
        <taxon>Eukaryota</taxon>
        <taxon>Fungi</taxon>
        <taxon>Fungi incertae sedis</taxon>
        <taxon>Zoopagomycota</taxon>
        <taxon>Zoopagomycotina</taxon>
        <taxon>Zoopagomycetes</taxon>
        <taxon>Zoopagales</taxon>
        <taxon>Sigmoideomycetaceae</taxon>
        <taxon>Thamnocephalis</taxon>
    </lineage>
</organism>
<feature type="compositionally biased region" description="Basic and acidic residues" evidence="1">
    <location>
        <begin position="95"/>
        <end position="113"/>
    </location>
</feature>
<name>A0A4P9XMI8_9FUNG</name>
<evidence type="ECO:0000313" key="3">
    <source>
        <dbReference type="Proteomes" id="UP000271241"/>
    </source>
</evidence>
<accession>A0A4P9XMI8</accession>
<dbReference type="Proteomes" id="UP000271241">
    <property type="component" value="Unassembled WGS sequence"/>
</dbReference>
<evidence type="ECO:0000256" key="1">
    <source>
        <dbReference type="SAM" id="MobiDB-lite"/>
    </source>
</evidence>
<protein>
    <submittedName>
        <fullName evidence="2">Uncharacterized protein</fullName>
    </submittedName>
</protein>
<dbReference type="EMBL" id="KZ992762">
    <property type="protein sequence ID" value="RKP07124.1"/>
    <property type="molecule type" value="Genomic_DNA"/>
</dbReference>
<feature type="region of interest" description="Disordered" evidence="1">
    <location>
        <begin position="24"/>
        <end position="47"/>
    </location>
</feature>
<reference evidence="3" key="1">
    <citation type="journal article" date="2018" name="Nat. Microbiol.">
        <title>Leveraging single-cell genomics to expand the fungal tree of life.</title>
        <authorList>
            <person name="Ahrendt S.R."/>
            <person name="Quandt C.A."/>
            <person name="Ciobanu D."/>
            <person name="Clum A."/>
            <person name="Salamov A."/>
            <person name="Andreopoulos B."/>
            <person name="Cheng J.F."/>
            <person name="Woyke T."/>
            <person name="Pelin A."/>
            <person name="Henrissat B."/>
            <person name="Reynolds N.K."/>
            <person name="Benny G.L."/>
            <person name="Smith M.E."/>
            <person name="James T.Y."/>
            <person name="Grigoriev I.V."/>
        </authorList>
    </citation>
    <scope>NUCLEOTIDE SEQUENCE [LARGE SCALE GENOMIC DNA]</scope>
    <source>
        <strain evidence="3">RSA 1356</strain>
    </source>
</reference>
<dbReference type="AlphaFoldDB" id="A0A4P9XMI8"/>